<dbReference type="Gene3D" id="2.10.220.10">
    <property type="entry name" value="Hormone Receptor, Insulin-like Growth Factor Receptor 1, Chain A, domain 2"/>
    <property type="match status" value="3"/>
</dbReference>
<dbReference type="InterPro" id="IPR006212">
    <property type="entry name" value="Furin_repeat"/>
</dbReference>
<dbReference type="SMART" id="SM00261">
    <property type="entry name" value="FU"/>
    <property type="match status" value="18"/>
</dbReference>
<keyword evidence="4" id="KW-1133">Transmembrane helix</keyword>
<dbReference type="EC" id="2.7.10.2" evidence="7"/>
<dbReference type="Proteomes" id="UP000014680">
    <property type="component" value="Unassembled WGS sequence"/>
</dbReference>
<keyword evidence="7" id="KW-0808">Transferase</keyword>
<evidence type="ECO:0000259" key="6">
    <source>
        <dbReference type="PROSITE" id="PS50011"/>
    </source>
</evidence>
<dbReference type="SMART" id="SM00220">
    <property type="entry name" value="S_TKc"/>
    <property type="match status" value="1"/>
</dbReference>
<dbReference type="InterPro" id="IPR011009">
    <property type="entry name" value="Kinase-like_dom_sf"/>
</dbReference>
<gene>
    <name evidence="7" type="ORF">EIN_044310</name>
</gene>
<dbReference type="InterPro" id="IPR000742">
    <property type="entry name" value="EGF"/>
</dbReference>
<name>A0A0A1U2K6_ENTIV</name>
<dbReference type="InterPro" id="IPR017441">
    <property type="entry name" value="Protein_kinase_ATP_BS"/>
</dbReference>
<dbReference type="SMART" id="SM01411">
    <property type="entry name" value="Ephrin_rec_like"/>
    <property type="match status" value="17"/>
</dbReference>
<evidence type="ECO:0000256" key="5">
    <source>
        <dbReference type="SAM" id="SignalP"/>
    </source>
</evidence>
<evidence type="ECO:0000256" key="3">
    <source>
        <dbReference type="PROSITE-ProRule" id="PRU10141"/>
    </source>
</evidence>
<dbReference type="PANTHER" id="PTHR45756:SF1">
    <property type="entry name" value="PROTEIN KINASE DOMAIN CONTAINING PROTEIN"/>
    <property type="match status" value="1"/>
</dbReference>
<dbReference type="GO" id="GO:0005524">
    <property type="term" value="F:ATP binding"/>
    <property type="evidence" value="ECO:0007669"/>
    <property type="project" value="UniProtKB-UniRule"/>
</dbReference>
<dbReference type="PROSITE" id="PS50011">
    <property type="entry name" value="PROTEIN_KINASE_DOM"/>
    <property type="match status" value="1"/>
</dbReference>
<dbReference type="PROSITE" id="PS00108">
    <property type="entry name" value="PROTEIN_KINASE_ST"/>
    <property type="match status" value="1"/>
</dbReference>
<dbReference type="KEGG" id="eiv:EIN_044310"/>
<dbReference type="InterPro" id="IPR008271">
    <property type="entry name" value="Ser/Thr_kinase_AS"/>
</dbReference>
<keyword evidence="2 3" id="KW-0067">ATP-binding</keyword>
<feature type="domain" description="Protein kinase" evidence="6">
    <location>
        <begin position="1727"/>
        <end position="1990"/>
    </location>
</feature>
<sequence length="1995" mass="217826">MYAFISGSTTLLFILLTMTLSITCDPGYFYPGVEQAGCQPCPLGCYCPNGSPLPCKLGYYSTGGTTICTACPKGTYSSNIASSSCAICEDGSYNSLIGQSSCSACSAGTYSNGTSKSSCTKCPAGYYSKEGAYSCTLCSNGYFSSSSGQSSCSRCTAGTYSNGNSKTTCTKCPGGTYSKTGASICTNCTSGYYSNIGSSSCTLCPDGSYNPSKGSDQCLYCPGGTYSSGSAKTACTSCTAGTYSKSNSSECTNCSAGFYSDKKSSTCTWCPNGSYNPTVGQSTCLICPAGKYSSGYSKISCTSCVAGTYSKANSSKCTNCSAGYYSSASAASCTSCKNGYYNPSTGQSTCLACGAGTYSNGTSKISCSNCPAGYYSKTKAGSCTLCPNGYYNKVEKQGSCLACSAGSYSNGSDKLSCSLCSAGTFSAAKASSCTSCVENYYSLKNASTCLLCVSEICFSCVKTNGYCTNCTSGYGLLSNGKCTQCPAGYYSPGVKSSCSKCASLTYSNAGASSCKKCNVLCKTCSSTTGQCTSCYSGSYVSLGKCVSCLAGYYYNGTACISCPITTYSKANSTICTTCNTCLTCNSTTSYCLTCKVGFGLSQNRCKQCSMGYYSKSNVCTKCPVGYYANVVGSSTCKSCATGYFANSTGTINCYKCDELCSTCIKSNGNCNSCYTGYILKDGLCIQCTAGTKANQVTNNCDVCPAGTKSTESYDNCEECENGYYSLTKSTSCNKCSSTCLTCNNTNGKCISCIMGYGLYSNNNCIKCKNGFYSIDSLCQVCPTMTYQTATGSFSCLSCNQTCSSCDNISGKCLTCREGYELTTLGTCTPCNDLYFSLGGISKCTRCDTSCIYCFRESGKCSECVSGFKKVVINSTKNCVPCSLNGNCSTCNEVEEEESRVCIECVDGFYLDNNKCNKCSDIENCEKCSTQSKKCLSCSGALISVGNMCINCVMGTMKSGDKTCSNCFDIIPNCQLCEYNVISPKCLKCFAPYVISNQMCVLGYSKESHFDNTFNKSVFNKNGCVFQVNDECYSCNNNYIKNDGSCIIKDKEECVSYSKSTCENCKNEVISTTGNCEIFSTCKYQSNSKIENVCIQYKDLISYGITDEHCYISNNGFCYSSQQGFYTSMSLNGDSLSCGIAAVCSNYNDTIYNLTCQTGFILNEELTCKKDEKCMTLKGSFCVESLPRYHIENGSCVYNSEFCKIQMKDECILCEDKLLVNGKCNSIENINCKEFNIKCLSCDDDCYKDVDSCKIKNDTFPYCEKVSVVNSSCIQCEEDYFLNEGICFSLKNGSENQSSELQISYLNVLKEEENKEIIIDNDTIVDNCQERSRLGCLRCDDGFYLSHLKCLPCEYPCTFCSNLTYCTKCDDFSYTLKGHCYEVNELLNTCEIMMSTYEGCVQCKEGYYRSLNGKLCEKCDVSCITCSNEGSCLICNESYYRRPNNITKYCNPQDELLNCLNSTTDGCVLCEKGFVLKDNLCEKCSVNCTICDTTFECFECEINNVLVNKQCVYFMSIDNCVSSHNSLCNECSKDYKLSSDGLECIKKINYGVIISVPILSLILLLVITFFIVLIPVIVISKRKERKKKERVCVFKISRSNVLMNDLDNTIQSNKKLLTFNTEEQLIPIDTESRELLCVGNNSKGLLKVQITTKTNCDKYTIRTVPNLVTLKHGYACEFEIFLKPRCTMKLCDDIVIISLNLISGEQHTSSLKINANTEQSTRLDYDELVEEKIIGEGSFGIVYKGMYRGNCVAIKKMKESIESSKLDEFSSEVNMLDKFRCNYIVHFYGAVFIPNKVSMVTEFAQYGSLQDLLKNKSNSEIDMKLRIKFMLDTSQGILYLHSNGILHRDIKPDNFLVYSLDFNDNVNTKLTDFGSARNVNLLLTNMTFTKGIGTPVYMAPEILKQEKYTKSSDIYSFAISMYECFGWEDVFPKSMFPFPWKIAEFVINGRRLEKKPVMSDALYNLITSCWDADKYNRLSINQIVDTLSLLFTCESS</sequence>
<keyword evidence="5" id="KW-0732">Signal</keyword>
<dbReference type="Gene3D" id="3.30.200.20">
    <property type="entry name" value="Phosphorylase Kinase, domain 1"/>
    <property type="match status" value="1"/>
</dbReference>
<evidence type="ECO:0000313" key="8">
    <source>
        <dbReference type="Proteomes" id="UP000014680"/>
    </source>
</evidence>
<dbReference type="GO" id="GO:0004715">
    <property type="term" value="F:non-membrane spanning protein tyrosine kinase activity"/>
    <property type="evidence" value="ECO:0007669"/>
    <property type="project" value="UniProtKB-EC"/>
</dbReference>
<dbReference type="Gene3D" id="1.10.510.10">
    <property type="entry name" value="Transferase(Phosphotransferase) domain 1"/>
    <property type="match status" value="1"/>
</dbReference>
<feature type="chain" id="PRO_5001990836" evidence="5">
    <location>
        <begin position="25"/>
        <end position="1995"/>
    </location>
</feature>
<dbReference type="SUPFAM" id="SSF56112">
    <property type="entry name" value="Protein kinase-like (PK-like)"/>
    <property type="match status" value="1"/>
</dbReference>
<dbReference type="RefSeq" id="XP_004253644.1">
    <property type="nucleotide sequence ID" value="XM_004253596.1"/>
</dbReference>
<evidence type="ECO:0000256" key="4">
    <source>
        <dbReference type="SAM" id="Phobius"/>
    </source>
</evidence>
<keyword evidence="4" id="KW-0812">Transmembrane</keyword>
<dbReference type="EMBL" id="KB206902">
    <property type="protein sequence ID" value="ELP86873.1"/>
    <property type="molecule type" value="Genomic_DNA"/>
</dbReference>
<proteinExistence type="predicted"/>
<dbReference type="InterPro" id="IPR053215">
    <property type="entry name" value="TKL_Ser/Thr_kinase"/>
</dbReference>
<dbReference type="PROSITE" id="PS00107">
    <property type="entry name" value="PROTEIN_KINASE_ATP"/>
    <property type="match status" value="1"/>
</dbReference>
<feature type="binding site" evidence="3">
    <location>
        <position position="1755"/>
    </location>
    <ligand>
        <name>ATP</name>
        <dbReference type="ChEBI" id="CHEBI:30616"/>
    </ligand>
</feature>
<evidence type="ECO:0000256" key="1">
    <source>
        <dbReference type="ARBA" id="ARBA00022741"/>
    </source>
</evidence>
<keyword evidence="8" id="KW-1185">Reference proteome</keyword>
<dbReference type="CDD" id="cd13999">
    <property type="entry name" value="STKc_MAP3K-like"/>
    <property type="match status" value="1"/>
</dbReference>
<dbReference type="OrthoDB" id="439917at2759"/>
<keyword evidence="7" id="KW-0418">Kinase</keyword>
<feature type="transmembrane region" description="Helical" evidence="4">
    <location>
        <begin position="1551"/>
        <end position="1579"/>
    </location>
</feature>
<reference evidence="7 8" key="1">
    <citation type="submission" date="2012-10" db="EMBL/GenBank/DDBJ databases">
        <authorList>
            <person name="Zafar N."/>
            <person name="Inman J."/>
            <person name="Hall N."/>
            <person name="Lorenzi H."/>
            <person name="Caler E."/>
        </authorList>
    </citation>
    <scope>NUCLEOTIDE SEQUENCE [LARGE SCALE GENOMIC DNA]</scope>
    <source>
        <strain evidence="7 8">IP1</strain>
    </source>
</reference>
<dbReference type="SMART" id="SM00181">
    <property type="entry name" value="EGF"/>
    <property type="match status" value="11"/>
</dbReference>
<dbReference type="Gene3D" id="2.10.50.10">
    <property type="entry name" value="Tumor Necrosis Factor Receptor, subunit A, domain 2"/>
    <property type="match status" value="7"/>
</dbReference>
<organism evidence="7 8">
    <name type="scientific">Entamoeba invadens IP1</name>
    <dbReference type="NCBI Taxonomy" id="370355"/>
    <lineage>
        <taxon>Eukaryota</taxon>
        <taxon>Amoebozoa</taxon>
        <taxon>Evosea</taxon>
        <taxon>Archamoebae</taxon>
        <taxon>Mastigamoebida</taxon>
        <taxon>Entamoebidae</taxon>
        <taxon>Entamoeba</taxon>
    </lineage>
</organism>
<dbReference type="Pfam" id="PF00069">
    <property type="entry name" value="Pkinase"/>
    <property type="match status" value="1"/>
</dbReference>
<dbReference type="InterPro" id="IPR000719">
    <property type="entry name" value="Prot_kinase_dom"/>
</dbReference>
<dbReference type="InterPro" id="IPR011641">
    <property type="entry name" value="Tyr-kin_ephrin_A/B_rcpt-like"/>
</dbReference>
<dbReference type="Pfam" id="PF07699">
    <property type="entry name" value="Ephrin_rec_like"/>
    <property type="match status" value="6"/>
</dbReference>
<keyword evidence="1 3" id="KW-0547">Nucleotide-binding</keyword>
<dbReference type="PANTHER" id="PTHR45756">
    <property type="entry name" value="PALMITOYLTRANSFERASE"/>
    <property type="match status" value="1"/>
</dbReference>
<evidence type="ECO:0000256" key="2">
    <source>
        <dbReference type="ARBA" id="ARBA00022840"/>
    </source>
</evidence>
<accession>A0A0A1U2K6</accession>
<protein>
    <submittedName>
        <fullName evidence="7">Protein serine/threonine kinase, putative</fullName>
        <ecNumber evidence="7">2.7.10.2</ecNumber>
    </submittedName>
</protein>
<dbReference type="InterPro" id="IPR009030">
    <property type="entry name" value="Growth_fac_rcpt_cys_sf"/>
</dbReference>
<dbReference type="GeneID" id="14885808"/>
<dbReference type="VEuPathDB" id="AmoebaDB:EIN_044310"/>
<dbReference type="OMA" id="IQTGQWF"/>
<evidence type="ECO:0000313" key="7">
    <source>
        <dbReference type="EMBL" id="ELP86873.1"/>
    </source>
</evidence>
<dbReference type="SUPFAM" id="SSF57184">
    <property type="entry name" value="Growth factor receptor domain"/>
    <property type="match status" value="9"/>
</dbReference>
<feature type="signal peptide" evidence="5">
    <location>
        <begin position="1"/>
        <end position="24"/>
    </location>
</feature>
<keyword evidence="4" id="KW-0472">Membrane</keyword>